<dbReference type="AlphaFoldDB" id="A0A137RI02"/>
<reference evidence="3 4" key="2">
    <citation type="journal article" date="2016" name="Int. J. Syst. Evol. Microbiol.">
        <title>Vitellibacter aquimaris sp. nov., a marine bacterium isolated from seawater.</title>
        <authorList>
            <person name="Thevarajoo S."/>
            <person name="Selvaratnam C."/>
            <person name="Goh K.M."/>
            <person name="Hong K.W."/>
            <person name="Chan X.Y."/>
            <person name="Chan K.G."/>
            <person name="Chong C.S."/>
        </authorList>
    </citation>
    <scope>NUCLEOTIDE SEQUENCE [LARGE SCALE GENOMIC DNA]</scope>
    <source>
        <strain evidence="3 4">D-24</strain>
    </source>
</reference>
<dbReference type="Proteomes" id="UP000070138">
    <property type="component" value="Unassembled WGS sequence"/>
</dbReference>
<dbReference type="InterPro" id="IPR001789">
    <property type="entry name" value="Sig_transdc_resp-reg_receiver"/>
</dbReference>
<dbReference type="EMBL" id="JRWG01000004">
    <property type="protein sequence ID" value="KXN99119.1"/>
    <property type="molecule type" value="Genomic_DNA"/>
</dbReference>
<dbReference type="SUPFAM" id="SSF52172">
    <property type="entry name" value="CheY-like"/>
    <property type="match status" value="1"/>
</dbReference>
<dbReference type="RefSeq" id="WP_062622010.1">
    <property type="nucleotide sequence ID" value="NZ_JRWG01000004.1"/>
</dbReference>
<dbReference type="PANTHER" id="PTHR45566:SF1">
    <property type="entry name" value="HTH-TYPE TRANSCRIPTIONAL REGULATOR YHJB-RELATED"/>
    <property type="match status" value="1"/>
</dbReference>
<name>A0A137RI02_9FLAO</name>
<sequence>MFKKVLISDDIDCINQGVISVLQALGIGSITEVMYCDDAFLKIEKAQLEKDPFDLLITDLSYIPDYREQTFSSGADLIAILKQKHPELPIIAYSVEDRLQLVRGLVMDHKLNGYVCKGRKGLEELKTAINKVFNGETYLSPQVENALSKKTTPIIADYDIALMTHLAKGLSQKEIADHFKAVNMLPNSLSSVEKRVGKLCIHFKAKNAIHLVAMVKDLGII</sequence>
<dbReference type="Gene3D" id="3.40.50.2300">
    <property type="match status" value="1"/>
</dbReference>
<proteinExistence type="predicted"/>
<dbReference type="InterPro" id="IPR011006">
    <property type="entry name" value="CheY-like_superfamily"/>
</dbReference>
<evidence type="ECO:0000256" key="1">
    <source>
        <dbReference type="PROSITE-ProRule" id="PRU00169"/>
    </source>
</evidence>
<protein>
    <submittedName>
        <fullName evidence="3">Transcriptional regulator</fullName>
    </submittedName>
</protein>
<accession>A0A137RI02</accession>
<dbReference type="PATRIC" id="fig|1548749.3.peg.1817"/>
<dbReference type="PANTHER" id="PTHR45566">
    <property type="entry name" value="HTH-TYPE TRANSCRIPTIONAL REGULATOR YHJB-RELATED"/>
    <property type="match status" value="1"/>
</dbReference>
<dbReference type="GO" id="GO:0000160">
    <property type="term" value="P:phosphorelay signal transduction system"/>
    <property type="evidence" value="ECO:0007669"/>
    <property type="project" value="InterPro"/>
</dbReference>
<dbReference type="STRING" id="1548749.LS48_08620"/>
<evidence type="ECO:0000313" key="4">
    <source>
        <dbReference type="Proteomes" id="UP000070138"/>
    </source>
</evidence>
<feature type="domain" description="Response regulatory" evidence="2">
    <location>
        <begin position="4"/>
        <end position="132"/>
    </location>
</feature>
<gene>
    <name evidence="3" type="ORF">LS48_08620</name>
</gene>
<dbReference type="PROSITE" id="PS50110">
    <property type="entry name" value="RESPONSE_REGULATORY"/>
    <property type="match status" value="1"/>
</dbReference>
<dbReference type="InterPro" id="IPR051015">
    <property type="entry name" value="EvgA-like"/>
</dbReference>
<keyword evidence="4" id="KW-1185">Reference proteome</keyword>
<evidence type="ECO:0000313" key="3">
    <source>
        <dbReference type="EMBL" id="KXN99119.1"/>
    </source>
</evidence>
<organism evidence="3 4">
    <name type="scientific">Aequorivita aquimaris</name>
    <dbReference type="NCBI Taxonomy" id="1548749"/>
    <lineage>
        <taxon>Bacteria</taxon>
        <taxon>Pseudomonadati</taxon>
        <taxon>Bacteroidota</taxon>
        <taxon>Flavobacteriia</taxon>
        <taxon>Flavobacteriales</taxon>
        <taxon>Flavobacteriaceae</taxon>
        <taxon>Aequorivita</taxon>
    </lineage>
</organism>
<evidence type="ECO:0000259" key="2">
    <source>
        <dbReference type="PROSITE" id="PS50110"/>
    </source>
</evidence>
<feature type="modified residue" description="4-aspartylphosphate" evidence="1">
    <location>
        <position position="59"/>
    </location>
</feature>
<reference evidence="4" key="1">
    <citation type="submission" date="2014-10" db="EMBL/GenBank/DDBJ databases">
        <title>Genome sequencing of Vitellibacter sp. D-24.</title>
        <authorList>
            <person name="Thevarajoo S."/>
            <person name="Selvaratnam C."/>
            <person name="Goh K.M."/>
            <person name="Chong C.S."/>
        </authorList>
    </citation>
    <scope>NUCLEOTIDE SEQUENCE [LARGE SCALE GENOMIC DNA]</scope>
    <source>
        <strain evidence="4">D-24</strain>
    </source>
</reference>
<keyword evidence="1" id="KW-0597">Phosphoprotein</keyword>
<comment type="caution">
    <text evidence="3">The sequence shown here is derived from an EMBL/GenBank/DDBJ whole genome shotgun (WGS) entry which is preliminary data.</text>
</comment>
<dbReference type="OrthoDB" id="659223at2"/>